<evidence type="ECO:0000313" key="1">
    <source>
        <dbReference type="EMBL" id="KAA8519219.1"/>
    </source>
</evidence>
<keyword evidence="2" id="KW-1185">Reference proteome</keyword>
<accession>A0A5J4ZMN6</accession>
<dbReference type="AlphaFoldDB" id="A0A5J4ZMN6"/>
<evidence type="ECO:0000313" key="2">
    <source>
        <dbReference type="Proteomes" id="UP000325577"/>
    </source>
</evidence>
<reference evidence="1 2" key="1">
    <citation type="submission" date="2019-09" db="EMBL/GenBank/DDBJ databases">
        <title>A chromosome-level genome assembly of the Chinese tupelo Nyssa sinensis.</title>
        <authorList>
            <person name="Yang X."/>
            <person name="Kang M."/>
            <person name="Yang Y."/>
            <person name="Xiong H."/>
            <person name="Wang M."/>
            <person name="Zhang Z."/>
            <person name="Wang Z."/>
            <person name="Wu H."/>
            <person name="Ma T."/>
            <person name="Liu J."/>
            <person name="Xi Z."/>
        </authorList>
    </citation>
    <scope>NUCLEOTIDE SEQUENCE [LARGE SCALE GENOMIC DNA]</scope>
    <source>
        <strain evidence="1">J267</strain>
        <tissue evidence="1">Leaf</tissue>
    </source>
</reference>
<name>A0A5J4ZMN6_9ASTE</name>
<proteinExistence type="predicted"/>
<dbReference type="EMBL" id="CM018049">
    <property type="protein sequence ID" value="KAA8519219.1"/>
    <property type="molecule type" value="Genomic_DNA"/>
</dbReference>
<sequence>MAVRLMGLGSYEYVDITEYKKLNYYVLNNSDELASYHTWNYGANLKAVEANDNLYSLAYGDKRIMWNDFEALQLKLYKSSSMWSQIRHTTFINDDTSDEDDDALTDYCNDEEDQLSIDDDTVIDE</sequence>
<protein>
    <submittedName>
        <fullName evidence="1">Uncharacterized protein</fullName>
    </submittedName>
</protein>
<dbReference type="Proteomes" id="UP000325577">
    <property type="component" value="Linkage Group LG6"/>
</dbReference>
<organism evidence="1 2">
    <name type="scientific">Nyssa sinensis</name>
    <dbReference type="NCBI Taxonomy" id="561372"/>
    <lineage>
        <taxon>Eukaryota</taxon>
        <taxon>Viridiplantae</taxon>
        <taxon>Streptophyta</taxon>
        <taxon>Embryophyta</taxon>
        <taxon>Tracheophyta</taxon>
        <taxon>Spermatophyta</taxon>
        <taxon>Magnoliopsida</taxon>
        <taxon>eudicotyledons</taxon>
        <taxon>Gunneridae</taxon>
        <taxon>Pentapetalae</taxon>
        <taxon>asterids</taxon>
        <taxon>Cornales</taxon>
        <taxon>Nyssaceae</taxon>
        <taxon>Nyssa</taxon>
    </lineage>
</organism>
<gene>
    <name evidence="1" type="ORF">F0562_013475</name>
</gene>